<accession>A0A5J5BVN5</accession>
<reference evidence="2 3" key="1">
    <citation type="submission" date="2019-09" db="EMBL/GenBank/DDBJ databases">
        <title>A chromosome-level genome assembly of the Chinese tupelo Nyssa sinensis.</title>
        <authorList>
            <person name="Yang X."/>
            <person name="Kang M."/>
            <person name="Yang Y."/>
            <person name="Xiong H."/>
            <person name="Wang M."/>
            <person name="Zhang Z."/>
            <person name="Wang Z."/>
            <person name="Wu H."/>
            <person name="Ma T."/>
            <person name="Liu J."/>
            <person name="Xi Z."/>
        </authorList>
    </citation>
    <scope>NUCLEOTIDE SEQUENCE [LARGE SCALE GENOMIC DNA]</scope>
    <source>
        <strain evidence="2">J267</strain>
        <tissue evidence="2">Leaf</tissue>
    </source>
</reference>
<gene>
    <name evidence="2" type="ORF">F0562_003185</name>
</gene>
<dbReference type="Proteomes" id="UP000325577">
    <property type="component" value="Linkage Group LG1"/>
</dbReference>
<keyword evidence="3" id="KW-1185">Reference proteome</keyword>
<proteinExistence type="predicted"/>
<name>A0A5J5BVN5_9ASTE</name>
<feature type="region of interest" description="Disordered" evidence="1">
    <location>
        <begin position="1"/>
        <end position="22"/>
    </location>
</feature>
<protein>
    <submittedName>
        <fullName evidence="2">Uncharacterized protein</fullName>
    </submittedName>
</protein>
<organism evidence="2 3">
    <name type="scientific">Nyssa sinensis</name>
    <dbReference type="NCBI Taxonomy" id="561372"/>
    <lineage>
        <taxon>Eukaryota</taxon>
        <taxon>Viridiplantae</taxon>
        <taxon>Streptophyta</taxon>
        <taxon>Embryophyta</taxon>
        <taxon>Tracheophyta</taxon>
        <taxon>Spermatophyta</taxon>
        <taxon>Magnoliopsida</taxon>
        <taxon>eudicotyledons</taxon>
        <taxon>Gunneridae</taxon>
        <taxon>Pentapetalae</taxon>
        <taxon>asterids</taxon>
        <taxon>Cornales</taxon>
        <taxon>Nyssaceae</taxon>
        <taxon>Nyssa</taxon>
    </lineage>
</organism>
<dbReference type="EMBL" id="CM018032">
    <property type="protein sequence ID" value="KAA8546756.1"/>
    <property type="molecule type" value="Genomic_DNA"/>
</dbReference>
<sequence length="141" mass="15447">MRRLGCSSSSRILDSTEDTEKNKNAQHLEALKQEFKEVEAAAAPRLESCLAEARASTKAEVENELVDEVNQMGCEFMDTSYLLFRKRIHKLYPNLDISGVDDVEVEDSNPTSPKPTPAQPAEGTVIGDAVPISAMPPVTID</sequence>
<dbReference type="AlphaFoldDB" id="A0A5J5BVN5"/>
<feature type="compositionally biased region" description="Polar residues" evidence="1">
    <location>
        <begin position="1"/>
        <end position="13"/>
    </location>
</feature>
<evidence type="ECO:0000313" key="2">
    <source>
        <dbReference type="EMBL" id="KAA8546756.1"/>
    </source>
</evidence>
<evidence type="ECO:0000313" key="3">
    <source>
        <dbReference type="Proteomes" id="UP000325577"/>
    </source>
</evidence>
<evidence type="ECO:0000256" key="1">
    <source>
        <dbReference type="SAM" id="MobiDB-lite"/>
    </source>
</evidence>
<feature type="region of interest" description="Disordered" evidence="1">
    <location>
        <begin position="99"/>
        <end position="129"/>
    </location>
</feature>